<accession>A0AAV4CYF9</accession>
<dbReference type="AlphaFoldDB" id="A0AAV4CYF9"/>
<dbReference type="InterPro" id="IPR038830">
    <property type="entry name" value="CCDC186"/>
</dbReference>
<feature type="region of interest" description="Disordered" evidence="2">
    <location>
        <begin position="517"/>
        <end position="623"/>
    </location>
</feature>
<feature type="compositionally biased region" description="Basic and acidic residues" evidence="2">
    <location>
        <begin position="357"/>
        <end position="379"/>
    </location>
</feature>
<keyword evidence="1" id="KW-0175">Coiled coil</keyword>
<dbReference type="GO" id="GO:0005802">
    <property type="term" value="C:trans-Golgi network"/>
    <property type="evidence" value="ECO:0007669"/>
    <property type="project" value="TreeGrafter"/>
</dbReference>
<dbReference type="PANTHER" id="PTHR18911:SF5">
    <property type="entry name" value="COILED-COIL DOMAIN-CONTAINING PROTEIN 186"/>
    <property type="match status" value="1"/>
</dbReference>
<feature type="coiled-coil region" evidence="1">
    <location>
        <begin position="774"/>
        <end position="830"/>
    </location>
</feature>
<gene>
    <name evidence="3" type="ORF">PoB_006348700</name>
</gene>
<feature type="region of interest" description="Disordered" evidence="2">
    <location>
        <begin position="670"/>
        <end position="712"/>
    </location>
</feature>
<feature type="compositionally biased region" description="Acidic residues" evidence="2">
    <location>
        <begin position="13"/>
        <end position="25"/>
    </location>
</feature>
<feature type="compositionally biased region" description="Acidic residues" evidence="2">
    <location>
        <begin position="187"/>
        <end position="203"/>
    </location>
</feature>
<dbReference type="GO" id="GO:0099518">
    <property type="term" value="P:vesicle cytoskeletal trafficking"/>
    <property type="evidence" value="ECO:0007669"/>
    <property type="project" value="TreeGrafter"/>
</dbReference>
<feature type="region of interest" description="Disordered" evidence="2">
    <location>
        <begin position="164"/>
        <end position="300"/>
    </location>
</feature>
<dbReference type="EMBL" id="BLXT01007159">
    <property type="protein sequence ID" value="GFO36982.1"/>
    <property type="molecule type" value="Genomic_DNA"/>
</dbReference>
<organism evidence="3 4">
    <name type="scientific">Plakobranchus ocellatus</name>
    <dbReference type="NCBI Taxonomy" id="259542"/>
    <lineage>
        <taxon>Eukaryota</taxon>
        <taxon>Metazoa</taxon>
        <taxon>Spiralia</taxon>
        <taxon>Lophotrochozoa</taxon>
        <taxon>Mollusca</taxon>
        <taxon>Gastropoda</taxon>
        <taxon>Heterobranchia</taxon>
        <taxon>Euthyneura</taxon>
        <taxon>Panpulmonata</taxon>
        <taxon>Sacoglossa</taxon>
        <taxon>Placobranchoidea</taxon>
        <taxon>Plakobranchidae</taxon>
        <taxon>Plakobranchus</taxon>
    </lineage>
</organism>
<sequence length="1032" mass="113700">MSWVEPENGGGEDVTENPDPEEDSDLPIRPRDRDNDGEGVRSEQDRPEDDLAIAPEEVTAAEVAIENQVFNSESSNNEQRISPGNEEETGACVEREPVGQIENAEDEVGVCSSNLESEEVVVCNNKQKNVSDNFEREGGIAEYDAAPESCLAGRVDILMEARPLPEDMAAVGERSEEENSNRKADNEEGPEGEDSFEQDEETAAPECENEVRQDSTSESDRQPIHSHIHVTENLPSLALTNGVPPILPSCPSPVSRNSEEDLSHLRSENAISPDVSGTSVGSSGMNFSGNVEVSGTAEDAPEAELDNFHSTSLPLRESAPSVLNVEYGHAACEFLPQALDSRCSEPPTSGISINHSNLEHLPDAGNDHDMQAPECDRENSPQPPPNIDESNSIGESVQLEAVSFEQTVNDNQAASLSGQEAISLPSASACQQLNTCDSSIKGAQNEHSSTNNANLRSDCAHMSQERKITLSQGANEEKCEANEQSDAMLRNPYVQESFECSSGQSSTIQAGLSLSAHCNNSKDSSPQDKIMTSASSDLYPPKVTSPVVSGQNEKHPPSSIPTTLPGEKISPTPRENPSRHSEFSIPNMPDNTIPNAARQKEDPQKRPSNSSSSSSSSTSQRTSPAKAVAAALFHVMGMDSKFTGRDLALALQSDDEEDLMSELDAELLSSSASSISKPKSQKQETKVQLQRQSKSKTKSVTKSDSGQLLNGLPSTADVQQLQEHNRQLLEQLRIRDEEIARLSREPKLISQSEQAAAEIKTSSHSPDDLYLPQIKELEKTIAQQGAEIKSLTEKLYTHDAAAKRTVLSLQNEMKSRVDQATKMYDECRKEKDVIVMKFAEAEAKNMEAKRFVEKSEAKIRDALRERENMASGLKAARADRQKVVANYDVKCAEVSNLHKELEKMKEALNSGEYRIKWFQNKLKDELEAHKETKGNLEKTNLRLKEAREETELIRKECQAIVKRYQESEEIKSNTLEKDLKLKESELQTHLQERNDSQELHQMLKQELESLKSQHKDTIEEAKTLRDKVITLA</sequence>
<dbReference type="Proteomes" id="UP000735302">
    <property type="component" value="Unassembled WGS sequence"/>
</dbReference>
<feature type="compositionally biased region" description="Basic and acidic residues" evidence="2">
    <location>
        <begin position="209"/>
        <end position="223"/>
    </location>
</feature>
<evidence type="ECO:0000256" key="1">
    <source>
        <dbReference type="SAM" id="Coils"/>
    </source>
</evidence>
<feature type="coiled-coil region" evidence="1">
    <location>
        <begin position="919"/>
        <end position="1027"/>
    </location>
</feature>
<keyword evidence="4" id="KW-1185">Reference proteome</keyword>
<name>A0AAV4CYF9_9GAST</name>
<feature type="compositionally biased region" description="Basic and acidic residues" evidence="2">
    <location>
        <begin position="257"/>
        <end position="267"/>
    </location>
</feature>
<dbReference type="GO" id="GO:0031267">
    <property type="term" value="F:small GTPase binding"/>
    <property type="evidence" value="ECO:0007669"/>
    <property type="project" value="TreeGrafter"/>
</dbReference>
<reference evidence="3 4" key="1">
    <citation type="journal article" date="2021" name="Elife">
        <title>Chloroplast acquisition without the gene transfer in kleptoplastic sea slugs, Plakobranchus ocellatus.</title>
        <authorList>
            <person name="Maeda T."/>
            <person name="Takahashi S."/>
            <person name="Yoshida T."/>
            <person name="Shimamura S."/>
            <person name="Takaki Y."/>
            <person name="Nagai Y."/>
            <person name="Toyoda A."/>
            <person name="Suzuki Y."/>
            <person name="Arimoto A."/>
            <person name="Ishii H."/>
            <person name="Satoh N."/>
            <person name="Nishiyama T."/>
            <person name="Hasebe M."/>
            <person name="Maruyama T."/>
            <person name="Minagawa J."/>
            <person name="Obokata J."/>
            <person name="Shigenobu S."/>
        </authorList>
    </citation>
    <scope>NUCLEOTIDE SEQUENCE [LARGE SCALE GENOMIC DNA]</scope>
</reference>
<proteinExistence type="predicted"/>
<protein>
    <submittedName>
        <fullName evidence="3">Coiled-coil domain-containing protein 186</fullName>
    </submittedName>
</protein>
<evidence type="ECO:0000313" key="4">
    <source>
        <dbReference type="Proteomes" id="UP000735302"/>
    </source>
</evidence>
<feature type="coiled-coil region" evidence="1">
    <location>
        <begin position="718"/>
        <end position="745"/>
    </location>
</feature>
<feature type="compositionally biased region" description="Polar residues" evidence="2">
    <location>
        <begin position="275"/>
        <end position="293"/>
    </location>
</feature>
<feature type="compositionally biased region" description="Basic and acidic residues" evidence="2">
    <location>
        <begin position="173"/>
        <end position="186"/>
    </location>
</feature>
<evidence type="ECO:0000256" key="2">
    <source>
        <dbReference type="SAM" id="MobiDB-lite"/>
    </source>
</evidence>
<feature type="compositionally biased region" description="Low complexity" evidence="2">
    <location>
        <begin position="608"/>
        <end position="619"/>
    </location>
</feature>
<feature type="region of interest" description="Disordered" evidence="2">
    <location>
        <begin position="1"/>
        <end position="104"/>
    </location>
</feature>
<feature type="region of interest" description="Disordered" evidence="2">
    <location>
        <begin position="343"/>
        <end position="391"/>
    </location>
</feature>
<feature type="compositionally biased region" description="Basic and acidic residues" evidence="2">
    <location>
        <begin position="26"/>
        <end position="45"/>
    </location>
</feature>
<feature type="compositionally biased region" description="Polar residues" evidence="2">
    <location>
        <begin position="346"/>
        <end position="356"/>
    </location>
</feature>
<dbReference type="PANTHER" id="PTHR18911">
    <property type="entry name" value="CTCL TUMOR ANTIGEN HD-CL-01"/>
    <property type="match status" value="1"/>
</dbReference>
<comment type="caution">
    <text evidence="3">The sequence shown here is derived from an EMBL/GenBank/DDBJ whole genome shotgun (WGS) entry which is preliminary data.</text>
</comment>
<feature type="compositionally biased region" description="Polar residues" evidence="2">
    <location>
        <begin position="68"/>
        <end position="82"/>
    </location>
</feature>
<evidence type="ECO:0000313" key="3">
    <source>
        <dbReference type="EMBL" id="GFO36982.1"/>
    </source>
</evidence>